<dbReference type="PANTHER" id="PTHR10668:SF105">
    <property type="entry name" value="DEHYDROGENASE-RELATED"/>
    <property type="match status" value="1"/>
</dbReference>
<name>A0ABP9VAR1_9DEIO</name>
<protein>
    <recommendedName>
        <fullName evidence="3">FAD dependent oxidoreductase</fullName>
    </recommendedName>
</protein>
<reference evidence="1 2" key="1">
    <citation type="submission" date="2024-02" db="EMBL/GenBank/DDBJ databases">
        <title>Deinococcus xinjiangensis NBRC 107630.</title>
        <authorList>
            <person name="Ichikawa N."/>
            <person name="Katano-Makiyama Y."/>
            <person name="Hidaka K."/>
        </authorList>
    </citation>
    <scope>NUCLEOTIDE SEQUENCE [LARGE SCALE GENOMIC DNA]</scope>
    <source>
        <strain evidence="1 2">NBRC 107630</strain>
    </source>
</reference>
<dbReference type="EMBL" id="BAABRN010000021">
    <property type="protein sequence ID" value="GAA5502344.1"/>
    <property type="molecule type" value="Genomic_DNA"/>
</dbReference>
<sequence length="484" mass="51629">MSKLDAVVVGSGPNGLSAAITLARAGLRVQVLEAHAETGGATQTRELTLPGFKNDWGSAIHPLAVASPAFRQWPLHAFGLDWVYPESPAAHTLWPASTGGVLLERSLDATADGLGRDGPTWKRLFGPLLHDWEGLLHDILRPLLRIPAHPITLAQFGLRGLPSAHAVAGLFQTPEARGLWAGLAAHTTLPLTTAGTSAMTLVLGLLAHAVGWPFPKGGAQAIPRAMQAYLEFLGGEVITGVSVQRPQDLPDARVVLVDSSPAVLLRLLGERAPASYRAALERFKYGPGVQKFDYALSGPVPWLDERVFRSATVHIGGTLEEVTESEANHAGRIAPRPFVLAAQQSLFDPSRAPAGKQTFWAYSHVPNGNSVDIRPQVEAQIERFAPGFSERILARTVTTAPQVQAFSPVMQGGDLNGGAATLWQLLARPNLALTPYRTPVRGFYLCSSSTPPGGGVHGMAGYHAALTALHDEFGLREFGLRETP</sequence>
<evidence type="ECO:0000313" key="1">
    <source>
        <dbReference type="EMBL" id="GAA5502344.1"/>
    </source>
</evidence>
<dbReference type="Gene3D" id="3.50.50.60">
    <property type="entry name" value="FAD/NAD(P)-binding domain"/>
    <property type="match status" value="1"/>
</dbReference>
<evidence type="ECO:0000313" key="2">
    <source>
        <dbReference type="Proteomes" id="UP001458946"/>
    </source>
</evidence>
<dbReference type="SUPFAM" id="SSF51905">
    <property type="entry name" value="FAD/NAD(P)-binding domain"/>
    <property type="match status" value="1"/>
</dbReference>
<dbReference type="Proteomes" id="UP001458946">
    <property type="component" value="Unassembled WGS sequence"/>
</dbReference>
<accession>A0ABP9VAR1</accession>
<comment type="caution">
    <text evidence="1">The sequence shown here is derived from an EMBL/GenBank/DDBJ whole genome shotgun (WGS) entry which is preliminary data.</text>
</comment>
<gene>
    <name evidence="1" type="ORF">Dxin01_02088</name>
</gene>
<proteinExistence type="predicted"/>
<organism evidence="1 2">
    <name type="scientific">Deinococcus xinjiangensis</name>
    <dbReference type="NCBI Taxonomy" id="457454"/>
    <lineage>
        <taxon>Bacteria</taxon>
        <taxon>Thermotogati</taxon>
        <taxon>Deinococcota</taxon>
        <taxon>Deinococci</taxon>
        <taxon>Deinococcales</taxon>
        <taxon>Deinococcaceae</taxon>
        <taxon>Deinococcus</taxon>
    </lineage>
</organism>
<dbReference type="PANTHER" id="PTHR10668">
    <property type="entry name" value="PHYTOENE DEHYDROGENASE"/>
    <property type="match status" value="1"/>
</dbReference>
<keyword evidence="2" id="KW-1185">Reference proteome</keyword>
<dbReference type="RefSeq" id="WP_353542317.1">
    <property type="nucleotide sequence ID" value="NZ_BAABRN010000021.1"/>
</dbReference>
<dbReference type="InterPro" id="IPR036188">
    <property type="entry name" value="FAD/NAD-bd_sf"/>
</dbReference>
<dbReference type="Pfam" id="PF13450">
    <property type="entry name" value="NAD_binding_8"/>
    <property type="match status" value="1"/>
</dbReference>
<evidence type="ECO:0008006" key="3">
    <source>
        <dbReference type="Google" id="ProtNLM"/>
    </source>
</evidence>